<organism evidence="2 3">
    <name type="scientific">Xanthobacter tagetidis</name>
    <dbReference type="NCBI Taxonomy" id="60216"/>
    <lineage>
        <taxon>Bacteria</taxon>
        <taxon>Pseudomonadati</taxon>
        <taxon>Pseudomonadota</taxon>
        <taxon>Alphaproteobacteria</taxon>
        <taxon>Hyphomicrobiales</taxon>
        <taxon>Xanthobacteraceae</taxon>
        <taxon>Xanthobacter</taxon>
    </lineage>
</organism>
<evidence type="ECO:0000259" key="1">
    <source>
        <dbReference type="Pfam" id="PF20557"/>
    </source>
</evidence>
<evidence type="ECO:0000313" key="2">
    <source>
        <dbReference type="EMBL" id="RLP79507.1"/>
    </source>
</evidence>
<dbReference type="AlphaFoldDB" id="A0A3L7AH50"/>
<dbReference type="OrthoDB" id="980409at2"/>
<dbReference type="InterPro" id="IPR046787">
    <property type="entry name" value="DnaT_2"/>
</dbReference>
<comment type="caution">
    <text evidence="2">The sequence shown here is derived from an EMBL/GenBank/DDBJ whole genome shotgun (WGS) entry which is preliminary data.</text>
</comment>
<reference evidence="2 3" key="1">
    <citation type="submission" date="2018-10" db="EMBL/GenBank/DDBJ databases">
        <title>Xanthobacter tagetidis genome sequencing and assembly.</title>
        <authorList>
            <person name="Maclea K.S."/>
            <person name="Goen A.E."/>
            <person name="Fatima S.A."/>
        </authorList>
    </citation>
    <scope>NUCLEOTIDE SEQUENCE [LARGE SCALE GENOMIC DNA]</scope>
    <source>
        <strain evidence="2 3">ATCC 700314</strain>
    </source>
</reference>
<protein>
    <recommendedName>
        <fullName evidence="1">Putative DnaT-like domain-containing protein</fullName>
    </recommendedName>
</protein>
<keyword evidence="3" id="KW-1185">Reference proteome</keyword>
<accession>A0A3L7AH50</accession>
<dbReference type="RefSeq" id="WP_121622717.1">
    <property type="nucleotide sequence ID" value="NZ_JACIIW010000001.1"/>
</dbReference>
<dbReference type="Pfam" id="PF20557">
    <property type="entry name" value="DnaT_2"/>
    <property type="match status" value="1"/>
</dbReference>
<name>A0A3L7AH50_9HYPH</name>
<gene>
    <name evidence="2" type="ORF">D9R14_07530</name>
</gene>
<proteinExistence type="predicted"/>
<dbReference type="EMBL" id="RCTF01000005">
    <property type="protein sequence ID" value="RLP79507.1"/>
    <property type="molecule type" value="Genomic_DNA"/>
</dbReference>
<sequence length="171" mass="18097">MALVVETGEGLGGAESYVSVADCAAFASARGLTFPASPEASAEAALRRATAWVDATYRSRFPGQRRRQRDQALEWPRIDACDREGYAIDYDSVPSEIVIATCEAAVRELAVPGSMAPDLERGGAIKRVKAGSVEVEYSGAADATTTFSVVDNALGPILRRATPFTARAVRG</sequence>
<dbReference type="Proteomes" id="UP000269692">
    <property type="component" value="Unassembled WGS sequence"/>
</dbReference>
<evidence type="ECO:0000313" key="3">
    <source>
        <dbReference type="Proteomes" id="UP000269692"/>
    </source>
</evidence>
<feature type="domain" description="Putative DnaT-like" evidence="1">
    <location>
        <begin position="1"/>
        <end position="171"/>
    </location>
</feature>